<sequence length="1546" mass="168957">TLSDEDYQMLRTTAVNVIRHLGVVGECNIQYALNPHSREYCIIEVNARLSRSSALASKATGYPLAFVAAKLGLGIPLNEIRNSVTKETTACFEPSLDYIVVKIPRWDLKKFDRVSKNLSSAMKSVGEVMAIGRTFEETIQEAIRSVDTSFDGFCRNSYVPETKEAIEEELTKPTDLRLFAIANALHMGYSVEQIHALTAIDKWFLCKLRSLVETERTLSTFAADQAIPRDLLRFSKQQGFSDSGIAQFTKRNEMQVRNTRTGYAITPFVKQIDTVAAEFPAHTNYLYITYNASAHDVSFVDNGVMVLGSGVYRIGSSVEFDWCAVRAIRTLRENKFKTIMVNYNPETVSTDYDEADRLYFSNITLERIMDIYEAEASAGVIISMGGQAPNNIAMGLHRNKVKIFGTSPENIDGAENRYKFSRMLDQIGVDQPQWRELTQYEDAESFCDEVGFPVLVRPSYVLSGAAMNVVSTVTDLKSYLQQAATMSRDHPVVITKFIEEAKEIDVDAVALDGKLIMHCVSEHVENAGVHSGDATLVQPPQDLDPVTVRKIGEATAAIGQALRVTGPFNIQFMAKNNEIKVIECNVRAARSFPFVSKVTGVDLIEMATKAMLGLPVTAYPNRGQRLSYVGVKVPQFSFSRLQGADPILGVEMASTGEVAAFGRDKYDAYLKAMVATGFHLPKRNILLSIGSYKEKVEMLDSVRRLADAGFHLFGTPGTADFVQEHGIAITTLEADMAREGYSLQEYLSNNKIDLYVNLPSKNSFRRPASYVSNGYRSRRMAIDFSVPLITNVKCAKMFIEAMARFKQAKEAWEIDSVDYITSHRTTVLPGLVNIAATLPSAAADIEDATQAAVSGGFTSLTFVADSASDVVKAKATARSHAHADYVVAVSATDANVGAAAALSSEAPVLFLSMDAKHITSVAAAAEHFKAWPQTSAIIARAEGSNLAALLLLAALGHRQIHVTDVRTAADLDLIELSRARGLNVTCDVSVFALLADRLPATSSLSTDVASLWSRLSIIDCFTVGTIPAEVANAVGAAVENSAALGYAVALPLLFTAVAEGRLTASDIIERLCSAPRRILGLPEQPETCVEVHEDREVRIPDSAIDARWFPALLRSPVRSAVHRVVVRGHTLLLDGRFFAPEAAPVGRDLSNILRSVSAGPGFKSTAVGAETRVAEAPSADVEDTTDAEGAVASAADAPLSASTVRPSSAREAVSISRPIQTKRLAEVLARHGGQNPFYMKHVLSVRQFTRDDLHLLFAVAQEMRTAVQRSGGLPILAGRVMAAVFYEPSSRTSSSFQAAMLRLGGQVFTANSETSSVVKGETLDDTVRTFGSYADVITLRHPQPGSVQAAARMCNVPVLNAGDGIGEHPSQAMLDTFTIREEFGTVNGLTITLVGDLRNGRTVHSLARVISQYKNVTLNYVSPPSLAMPESIKRDVALRAPYVIQNEYTTLSDDILASTDVLYITRVQKERFDSVDEYEAIKNSYVIDNSQMRKCKRNMIVMHPLPRVSEIAPEVDTDQRAAYFRQMQYGMFVRMALLALVLCREF</sequence>
<proteinExistence type="inferred from homology"/>
<dbReference type="PANTHER" id="PTHR11405:SF5">
    <property type="entry name" value="CAD PROTEIN"/>
    <property type="match status" value="1"/>
</dbReference>
<dbReference type="GO" id="GO:0004088">
    <property type="term" value="F:carbamoyl-phosphate synthase (glutamine-hydrolyzing) activity"/>
    <property type="evidence" value="ECO:0007669"/>
    <property type="project" value="UniProtKB-EC"/>
</dbReference>
<dbReference type="PROSITE" id="PS00866">
    <property type="entry name" value="CPSASE_1"/>
    <property type="match status" value="1"/>
</dbReference>
<evidence type="ECO:0000256" key="13">
    <source>
        <dbReference type="PROSITE-ProRule" id="PRU00409"/>
    </source>
</evidence>
<keyword evidence="4" id="KW-0677">Repeat</keyword>
<dbReference type="OrthoDB" id="1924069at2759"/>
<dbReference type="FunFam" id="3.40.50.20:FF:000002">
    <property type="entry name" value="Carbamoyl-phosphate synthase large chain"/>
    <property type="match status" value="1"/>
</dbReference>
<dbReference type="SUPFAM" id="SSF56059">
    <property type="entry name" value="Glutathione synthetase ATP-binding domain-like"/>
    <property type="match status" value="2"/>
</dbReference>
<dbReference type="Gene3D" id="3.20.20.140">
    <property type="entry name" value="Metal-dependent hydrolases"/>
    <property type="match status" value="1"/>
</dbReference>
<comment type="pathway">
    <text evidence="1">Pyrimidine metabolism; UMP biosynthesis via de novo pathway; (S)-dihydroorotate from bicarbonate: step 2/3.</text>
</comment>
<evidence type="ECO:0000256" key="2">
    <source>
        <dbReference type="ARBA" id="ARBA00022598"/>
    </source>
</evidence>
<feature type="domain" description="MGS-like" evidence="15">
    <location>
        <begin position="678"/>
        <end position="826"/>
    </location>
</feature>
<dbReference type="GO" id="GO:0019240">
    <property type="term" value="P:citrulline biosynthetic process"/>
    <property type="evidence" value="ECO:0007669"/>
    <property type="project" value="TreeGrafter"/>
</dbReference>
<evidence type="ECO:0000256" key="3">
    <source>
        <dbReference type="ARBA" id="ARBA00022679"/>
    </source>
</evidence>
<dbReference type="NCBIfam" id="TIGR01369">
    <property type="entry name" value="CPSaseII_lrg"/>
    <property type="match status" value="1"/>
</dbReference>
<evidence type="ECO:0000256" key="9">
    <source>
        <dbReference type="ARBA" id="ARBA00043998"/>
    </source>
</evidence>
<dbReference type="PROSITE" id="PS00867">
    <property type="entry name" value="CPSASE_2"/>
    <property type="match status" value="2"/>
</dbReference>
<dbReference type="SMART" id="SM00851">
    <property type="entry name" value="MGS"/>
    <property type="match status" value="1"/>
</dbReference>
<dbReference type="Pfam" id="PF02729">
    <property type="entry name" value="OTCace_N"/>
    <property type="match status" value="1"/>
</dbReference>
<comment type="catalytic activity">
    <reaction evidence="11">
        <text>hydrogencarbonate + L-glutamine + 2 ATP + H2O = carbamoyl phosphate + L-glutamate + 2 ADP + phosphate + 2 H(+)</text>
        <dbReference type="Rhea" id="RHEA:18633"/>
        <dbReference type="ChEBI" id="CHEBI:15377"/>
        <dbReference type="ChEBI" id="CHEBI:15378"/>
        <dbReference type="ChEBI" id="CHEBI:17544"/>
        <dbReference type="ChEBI" id="CHEBI:29985"/>
        <dbReference type="ChEBI" id="CHEBI:30616"/>
        <dbReference type="ChEBI" id="CHEBI:43474"/>
        <dbReference type="ChEBI" id="CHEBI:58228"/>
        <dbReference type="ChEBI" id="CHEBI:58359"/>
        <dbReference type="ChEBI" id="CHEBI:456216"/>
        <dbReference type="EC" id="6.3.5.5"/>
    </reaction>
</comment>
<keyword evidence="3" id="KW-0808">Transferase</keyword>
<accession>A0A9W8CPT9</accession>
<dbReference type="PROSITE" id="PS51855">
    <property type="entry name" value="MGS"/>
    <property type="match status" value="1"/>
</dbReference>
<dbReference type="SUPFAM" id="SSF52335">
    <property type="entry name" value="Methylglyoxal synthase-like"/>
    <property type="match status" value="1"/>
</dbReference>
<dbReference type="NCBIfam" id="NF009455">
    <property type="entry name" value="PRK12815.1"/>
    <property type="match status" value="1"/>
</dbReference>
<evidence type="ECO:0000256" key="12">
    <source>
        <dbReference type="ARBA" id="ARBA00048859"/>
    </source>
</evidence>
<evidence type="ECO:0000256" key="4">
    <source>
        <dbReference type="ARBA" id="ARBA00022737"/>
    </source>
</evidence>
<dbReference type="PRINTS" id="PR00100">
    <property type="entry name" value="AOTCASE"/>
</dbReference>
<comment type="catalytic activity">
    <reaction evidence="12">
        <text>carbamoyl phosphate + L-aspartate = N-carbamoyl-L-aspartate + phosphate + H(+)</text>
        <dbReference type="Rhea" id="RHEA:20013"/>
        <dbReference type="ChEBI" id="CHEBI:15378"/>
        <dbReference type="ChEBI" id="CHEBI:29991"/>
        <dbReference type="ChEBI" id="CHEBI:32814"/>
        <dbReference type="ChEBI" id="CHEBI:43474"/>
        <dbReference type="ChEBI" id="CHEBI:58228"/>
        <dbReference type="EC" id="2.1.3.2"/>
    </reaction>
</comment>
<keyword evidence="7" id="KW-0665">Pyrimidine biosynthesis</keyword>
<dbReference type="FunFam" id="1.10.1030.10:FF:000001">
    <property type="entry name" value="Carbamoyl-phosphate synthase large chain"/>
    <property type="match status" value="1"/>
</dbReference>
<evidence type="ECO:0000256" key="1">
    <source>
        <dbReference type="ARBA" id="ARBA00004852"/>
    </source>
</evidence>
<dbReference type="InterPro" id="IPR011761">
    <property type="entry name" value="ATP-grasp"/>
</dbReference>
<gene>
    <name evidence="16" type="primary">URA2_2</name>
    <name evidence="16" type="ORF">LPJ53_006016</name>
</gene>
<keyword evidence="6 13" id="KW-0067">ATP-binding</keyword>
<dbReference type="SUPFAM" id="SSF48108">
    <property type="entry name" value="Carbamoyl phosphate synthetase, large subunit connection domain"/>
    <property type="match status" value="1"/>
</dbReference>
<dbReference type="GO" id="GO:0016597">
    <property type="term" value="F:amino acid binding"/>
    <property type="evidence" value="ECO:0007669"/>
    <property type="project" value="InterPro"/>
</dbReference>
<keyword evidence="17" id="KW-1185">Reference proteome</keyword>
<dbReference type="GO" id="GO:0005524">
    <property type="term" value="F:ATP binding"/>
    <property type="evidence" value="ECO:0007669"/>
    <property type="project" value="UniProtKB-UniRule"/>
</dbReference>
<dbReference type="InterPro" id="IPR005480">
    <property type="entry name" value="CPSase_lsu_oligo"/>
</dbReference>
<dbReference type="GO" id="GO:0004087">
    <property type="term" value="F:carbamoyl-phosphate synthase (ammonia) activity"/>
    <property type="evidence" value="ECO:0007669"/>
    <property type="project" value="UniProtKB-EC"/>
</dbReference>
<organism evidence="16 17">
    <name type="scientific">Coemansia erecta</name>
    <dbReference type="NCBI Taxonomy" id="147472"/>
    <lineage>
        <taxon>Eukaryota</taxon>
        <taxon>Fungi</taxon>
        <taxon>Fungi incertae sedis</taxon>
        <taxon>Zoopagomycota</taxon>
        <taxon>Kickxellomycotina</taxon>
        <taxon>Kickxellomycetes</taxon>
        <taxon>Kickxellales</taxon>
        <taxon>Kickxellaceae</taxon>
        <taxon>Coemansia</taxon>
    </lineage>
</organism>
<dbReference type="InterPro" id="IPR005483">
    <property type="entry name" value="CPSase_dom"/>
</dbReference>
<dbReference type="CDD" id="cd01423">
    <property type="entry name" value="MGS_CPS_I_III"/>
    <property type="match status" value="1"/>
</dbReference>
<dbReference type="InterPro" id="IPR058047">
    <property type="entry name" value="CPSase_preATP-grasp"/>
</dbReference>
<feature type="domain" description="ATP-grasp" evidence="14">
    <location>
        <begin position="421"/>
        <end position="612"/>
    </location>
</feature>
<dbReference type="GO" id="GO:0046872">
    <property type="term" value="F:metal ion binding"/>
    <property type="evidence" value="ECO:0007669"/>
    <property type="project" value="InterPro"/>
</dbReference>
<dbReference type="GO" id="GO:0004070">
    <property type="term" value="F:aspartate carbamoyltransferase activity"/>
    <property type="evidence" value="ECO:0007669"/>
    <property type="project" value="UniProtKB-EC"/>
</dbReference>
<dbReference type="Gene3D" id="3.40.50.1380">
    <property type="entry name" value="Methylglyoxal synthase-like domain"/>
    <property type="match status" value="1"/>
</dbReference>
<dbReference type="InterPro" id="IPR006131">
    <property type="entry name" value="Asp_carbamoyltransf_Asp/Orn-bd"/>
</dbReference>
<evidence type="ECO:0000259" key="14">
    <source>
        <dbReference type="PROSITE" id="PS50975"/>
    </source>
</evidence>
<protein>
    <submittedName>
        <fullName evidence="16">Carbamoyl-phosphate synthase</fullName>
    </submittedName>
</protein>
<evidence type="ECO:0000256" key="7">
    <source>
        <dbReference type="ARBA" id="ARBA00022975"/>
    </source>
</evidence>
<dbReference type="InterPro" id="IPR005479">
    <property type="entry name" value="CPAse_ATP-bd"/>
</dbReference>
<dbReference type="PRINTS" id="PR00098">
    <property type="entry name" value="CPSASE"/>
</dbReference>
<dbReference type="PRINTS" id="PR00101">
    <property type="entry name" value="ATCASE"/>
</dbReference>
<dbReference type="FunFam" id="3.40.50.1370:FF:000005">
    <property type="entry name" value="CAD protein-like isoform X1"/>
    <property type="match status" value="1"/>
</dbReference>
<name>A0A9W8CPT9_9FUNG</name>
<evidence type="ECO:0000256" key="10">
    <source>
        <dbReference type="ARBA" id="ARBA00047359"/>
    </source>
</evidence>
<dbReference type="NCBIfam" id="TIGR00670">
    <property type="entry name" value="asp_carb_tr"/>
    <property type="match status" value="1"/>
</dbReference>
<dbReference type="Gene3D" id="1.10.1030.10">
    <property type="entry name" value="Carbamoyl-phosphate synthetase, large subunit oligomerisation domain"/>
    <property type="match status" value="1"/>
</dbReference>
<dbReference type="GO" id="GO:0006228">
    <property type="term" value="P:UTP biosynthetic process"/>
    <property type="evidence" value="ECO:0007669"/>
    <property type="project" value="TreeGrafter"/>
</dbReference>
<dbReference type="FunFam" id="3.40.50.1370:FF:000002">
    <property type="entry name" value="Aspartate carbamoyltransferase 2"/>
    <property type="match status" value="1"/>
</dbReference>
<dbReference type="InterPro" id="IPR036901">
    <property type="entry name" value="Asp/Orn_carbamoylTrfase_sf"/>
</dbReference>
<dbReference type="InterPro" id="IPR006275">
    <property type="entry name" value="CPSase_lsu"/>
</dbReference>
<dbReference type="Pfam" id="PF25596">
    <property type="entry name" value="CPSase_L_D1"/>
    <property type="match status" value="1"/>
</dbReference>
<dbReference type="HAMAP" id="MF_00001">
    <property type="entry name" value="Asp_carb_tr"/>
    <property type="match status" value="1"/>
</dbReference>
<dbReference type="GO" id="GO:0006207">
    <property type="term" value="P:'de novo' pyrimidine nucleobase biosynthetic process"/>
    <property type="evidence" value="ECO:0007669"/>
    <property type="project" value="InterPro"/>
</dbReference>
<dbReference type="SUPFAM" id="SSF53671">
    <property type="entry name" value="Aspartate/ornithine carbamoyltransferase"/>
    <property type="match status" value="1"/>
</dbReference>
<dbReference type="Proteomes" id="UP001149813">
    <property type="component" value="Unassembled WGS sequence"/>
</dbReference>
<evidence type="ECO:0000313" key="17">
    <source>
        <dbReference type="Proteomes" id="UP001149813"/>
    </source>
</evidence>
<dbReference type="Pfam" id="PF02787">
    <property type="entry name" value="CPSase_L_D3"/>
    <property type="match status" value="1"/>
</dbReference>
<dbReference type="FunFam" id="3.40.50.1380:FF:000005">
    <property type="entry name" value="CAD protein-like isoform X1"/>
    <property type="match status" value="1"/>
</dbReference>
<dbReference type="Gene3D" id="3.30.470.20">
    <property type="entry name" value="ATP-grasp fold, B domain"/>
    <property type="match status" value="2"/>
</dbReference>
<keyword evidence="5 13" id="KW-0547">Nucleotide-binding</keyword>
<dbReference type="FunFam" id="3.30.1490.20:FF:000001">
    <property type="entry name" value="Carbamoyl-phosphate synthase large chain"/>
    <property type="match status" value="1"/>
</dbReference>
<dbReference type="InterPro" id="IPR006132">
    <property type="entry name" value="Asp/Orn_carbamoyltranf_P-bd"/>
</dbReference>
<comment type="caution">
    <text evidence="16">The sequence shown here is derived from an EMBL/GenBank/DDBJ whole genome shotgun (WGS) entry which is preliminary data.</text>
</comment>
<dbReference type="InterPro" id="IPR002082">
    <property type="entry name" value="Asp_carbamoyltransf"/>
</dbReference>
<dbReference type="SMART" id="SM01096">
    <property type="entry name" value="CPSase_L_D3"/>
    <property type="match status" value="1"/>
</dbReference>
<comment type="catalytic activity">
    <reaction evidence="10">
        <text>hydrogencarbonate + NH4(+) + 2 ATP = carbamoyl phosphate + 2 ADP + phosphate + 2 H(+)</text>
        <dbReference type="Rhea" id="RHEA:18029"/>
        <dbReference type="ChEBI" id="CHEBI:15378"/>
        <dbReference type="ChEBI" id="CHEBI:17544"/>
        <dbReference type="ChEBI" id="CHEBI:28938"/>
        <dbReference type="ChEBI" id="CHEBI:30616"/>
        <dbReference type="ChEBI" id="CHEBI:43474"/>
        <dbReference type="ChEBI" id="CHEBI:58228"/>
        <dbReference type="ChEBI" id="CHEBI:456216"/>
        <dbReference type="EC" id="6.3.4.16"/>
    </reaction>
</comment>
<dbReference type="InterPro" id="IPR013815">
    <property type="entry name" value="ATP_grasp_subdomain_1"/>
</dbReference>
<dbReference type="SUPFAM" id="SSF51556">
    <property type="entry name" value="Metallo-dependent hydrolases"/>
    <property type="match status" value="1"/>
</dbReference>
<dbReference type="FunFam" id="3.20.20.140:FF:000036">
    <property type="entry name" value="Carbamoyl-phosphate synthase large chain"/>
    <property type="match status" value="1"/>
</dbReference>
<comment type="similarity">
    <text evidence="9">In the 2nd section; belongs to the CarB family.</text>
</comment>
<dbReference type="InterPro" id="IPR036914">
    <property type="entry name" value="MGS-like_dom_sf"/>
</dbReference>
<dbReference type="FunFam" id="3.30.470.20:FF:000004">
    <property type="entry name" value="Carbamoyl-phosphate synthase (glutamine-hydrolyzing)"/>
    <property type="match status" value="1"/>
</dbReference>
<dbReference type="Gene3D" id="3.40.50.1370">
    <property type="entry name" value="Aspartate/ornithine carbamoyltransferase"/>
    <property type="match status" value="2"/>
</dbReference>
<dbReference type="PROSITE" id="PS50975">
    <property type="entry name" value="ATP_GRASP"/>
    <property type="match status" value="2"/>
</dbReference>
<reference evidence="16" key="1">
    <citation type="submission" date="2022-07" db="EMBL/GenBank/DDBJ databases">
        <title>Phylogenomic reconstructions and comparative analyses of Kickxellomycotina fungi.</title>
        <authorList>
            <person name="Reynolds N.K."/>
            <person name="Stajich J.E."/>
            <person name="Barry K."/>
            <person name="Grigoriev I.V."/>
            <person name="Crous P."/>
            <person name="Smith M.E."/>
        </authorList>
    </citation>
    <scope>NUCLEOTIDE SEQUENCE</scope>
    <source>
        <strain evidence="16">NBRC 32514</strain>
    </source>
</reference>
<dbReference type="GO" id="GO:0006541">
    <property type="term" value="P:glutamine metabolic process"/>
    <property type="evidence" value="ECO:0007669"/>
    <property type="project" value="TreeGrafter"/>
</dbReference>
<dbReference type="Pfam" id="PF02142">
    <property type="entry name" value="MGS"/>
    <property type="match status" value="1"/>
</dbReference>
<dbReference type="InterPro" id="IPR036897">
    <property type="entry name" value="CarbamoylP_synth_lsu_oligo_sf"/>
</dbReference>
<evidence type="ECO:0000256" key="5">
    <source>
        <dbReference type="ARBA" id="ARBA00022741"/>
    </source>
</evidence>
<dbReference type="InterPro" id="IPR006130">
    <property type="entry name" value="Asp/Orn_carbamoylTrfase"/>
</dbReference>
<evidence type="ECO:0000313" key="16">
    <source>
        <dbReference type="EMBL" id="KAJ1719172.1"/>
    </source>
</evidence>
<feature type="domain" description="ATP-grasp" evidence="14">
    <location>
        <begin position="2"/>
        <end position="73"/>
    </location>
</feature>
<dbReference type="PANTHER" id="PTHR11405">
    <property type="entry name" value="CARBAMOYLTRANSFERASE FAMILY MEMBER"/>
    <property type="match status" value="1"/>
</dbReference>
<dbReference type="EMBL" id="JANBOJ010000467">
    <property type="protein sequence ID" value="KAJ1719172.1"/>
    <property type="molecule type" value="Genomic_DNA"/>
</dbReference>
<evidence type="ECO:0000259" key="15">
    <source>
        <dbReference type="PROSITE" id="PS51855"/>
    </source>
</evidence>
<keyword evidence="2" id="KW-0436">Ligase</keyword>
<dbReference type="SUPFAM" id="SSF52440">
    <property type="entry name" value="PreATP-grasp domain"/>
    <property type="match status" value="1"/>
</dbReference>
<dbReference type="InterPro" id="IPR011607">
    <property type="entry name" value="MGS-like_dom"/>
</dbReference>
<evidence type="ECO:0000256" key="6">
    <source>
        <dbReference type="ARBA" id="ARBA00022840"/>
    </source>
</evidence>
<dbReference type="GO" id="GO:0004151">
    <property type="term" value="F:dihydroorotase activity"/>
    <property type="evidence" value="ECO:0007669"/>
    <property type="project" value="TreeGrafter"/>
</dbReference>
<dbReference type="Pfam" id="PF00185">
    <property type="entry name" value="OTCace"/>
    <property type="match status" value="1"/>
</dbReference>
<evidence type="ECO:0000256" key="8">
    <source>
        <dbReference type="ARBA" id="ARBA00043968"/>
    </source>
</evidence>
<dbReference type="Gene3D" id="3.40.50.20">
    <property type="match status" value="1"/>
</dbReference>
<evidence type="ECO:0000256" key="11">
    <source>
        <dbReference type="ARBA" id="ARBA00048816"/>
    </source>
</evidence>
<dbReference type="NCBIfam" id="NF003671">
    <property type="entry name" value="PRK05294.1"/>
    <property type="match status" value="1"/>
</dbReference>
<dbReference type="InterPro" id="IPR016185">
    <property type="entry name" value="PreATP-grasp_dom_sf"/>
</dbReference>
<dbReference type="NCBIfam" id="NF002032">
    <property type="entry name" value="PRK00856.1"/>
    <property type="match status" value="1"/>
</dbReference>
<dbReference type="GO" id="GO:0005829">
    <property type="term" value="C:cytosol"/>
    <property type="evidence" value="ECO:0007669"/>
    <property type="project" value="TreeGrafter"/>
</dbReference>
<dbReference type="Gene3D" id="3.30.1490.20">
    <property type="entry name" value="ATP-grasp fold, A domain"/>
    <property type="match status" value="1"/>
</dbReference>
<comment type="similarity">
    <text evidence="8">In the 3rd section; belongs to the metallo-dependent hydrolases superfamily. DHOase family. CAD subfamily.</text>
</comment>
<dbReference type="InterPro" id="IPR032466">
    <property type="entry name" value="Metal_Hydrolase"/>
</dbReference>
<feature type="non-terminal residue" evidence="16">
    <location>
        <position position="1"/>
    </location>
</feature>
<dbReference type="Pfam" id="PF02786">
    <property type="entry name" value="CPSase_L_D2"/>
    <property type="match status" value="2"/>
</dbReference>